<dbReference type="PROSITE" id="PS50110">
    <property type="entry name" value="RESPONSE_REGULATORY"/>
    <property type="match status" value="1"/>
</dbReference>
<organism evidence="4">
    <name type="scientific">Pseudomonas fluorescens (strain Q2-87)</name>
    <dbReference type="NCBI Taxonomy" id="1038922"/>
    <lineage>
        <taxon>Bacteria</taxon>
        <taxon>Pseudomonadati</taxon>
        <taxon>Pseudomonadota</taxon>
        <taxon>Gammaproteobacteria</taxon>
        <taxon>Pseudomonadales</taxon>
        <taxon>Pseudomonadaceae</taxon>
        <taxon>Pseudomonas</taxon>
    </lineage>
</organism>
<feature type="modified residue" description="4-aspartylphosphate" evidence="2">
    <location>
        <position position="78"/>
    </location>
</feature>
<evidence type="ECO:0000256" key="2">
    <source>
        <dbReference type="PROSITE-ProRule" id="PRU00169"/>
    </source>
</evidence>
<keyword evidence="1 2" id="KW-0597">Phosphoprotein</keyword>
<accession>J2EPU7</accession>
<evidence type="ECO:0000313" key="4">
    <source>
        <dbReference type="EMBL" id="EJL05695.1"/>
    </source>
</evidence>
<gene>
    <name evidence="4" type="ORF">PflQ2_3033</name>
</gene>
<dbReference type="PANTHER" id="PTHR44591">
    <property type="entry name" value="STRESS RESPONSE REGULATOR PROTEIN 1"/>
    <property type="match status" value="1"/>
</dbReference>
<evidence type="ECO:0000256" key="1">
    <source>
        <dbReference type="ARBA" id="ARBA00022553"/>
    </source>
</evidence>
<name>J2EPU7_PSEFQ</name>
<dbReference type="Proteomes" id="UP000007289">
    <property type="component" value="Chromosome"/>
</dbReference>
<dbReference type="PANTHER" id="PTHR44591:SF25">
    <property type="entry name" value="CHEMOTAXIS TWO-COMPONENT RESPONSE REGULATOR"/>
    <property type="match status" value="1"/>
</dbReference>
<evidence type="ECO:0000259" key="3">
    <source>
        <dbReference type="PROSITE" id="PS50110"/>
    </source>
</evidence>
<dbReference type="eggNOG" id="COG4566">
    <property type="taxonomic scope" value="Bacteria"/>
</dbReference>
<reference evidence="4" key="1">
    <citation type="journal article" date="2012" name="PLoS Genet.">
        <title>Comparative Genomics of Plant-Associated Pseudomonas spp.: Insights into Diversity and Inheritance of Traits Involved in Multitrophic Interactions.</title>
        <authorList>
            <person name="Loper J.E."/>
            <person name="Hassan K.A."/>
            <person name="Mavrodi D.V."/>
            <person name="Davis E.W.II."/>
            <person name="Lim C.K."/>
            <person name="Shaffer B.T."/>
            <person name="Elbourne L.D."/>
            <person name="Stockwell V.O."/>
            <person name="Hartney S.L."/>
            <person name="Breakwell K."/>
            <person name="Henkels M.D."/>
            <person name="Tetu S.G."/>
            <person name="Rangel L.I."/>
            <person name="Kidarsa T.A."/>
            <person name="Wilson N.L."/>
            <person name="van de Mortel J.E."/>
            <person name="Song C."/>
            <person name="Blumhagen R."/>
            <person name="Radune D."/>
            <person name="Hostetler J.B."/>
            <person name="Brinkac L.M."/>
            <person name="Durkin A.S."/>
            <person name="Kluepfel D.A."/>
            <person name="Wechter W.P."/>
            <person name="Anderson A.J."/>
            <person name="Kim Y.C."/>
            <person name="Pierson L.S.III."/>
            <person name="Pierson E.A."/>
            <person name="Lindow S.E."/>
            <person name="Kobayashi D.Y."/>
            <person name="Raaijmakers J.M."/>
            <person name="Weller D.M."/>
            <person name="Thomashow L.S."/>
            <person name="Allen A.E."/>
            <person name="Paulsen I.T."/>
        </authorList>
    </citation>
    <scope>NUCLEOTIDE SEQUENCE [LARGE SCALE GENOMIC DNA]</scope>
    <source>
        <strain evidence="4">Q2-87</strain>
    </source>
</reference>
<proteinExistence type="predicted"/>
<dbReference type="EMBL" id="AGBM01000001">
    <property type="protein sequence ID" value="EJL05695.1"/>
    <property type="molecule type" value="Genomic_DNA"/>
</dbReference>
<dbReference type="InterPro" id="IPR001789">
    <property type="entry name" value="Sig_transdc_resp-reg_receiver"/>
</dbReference>
<dbReference type="InterPro" id="IPR050595">
    <property type="entry name" value="Bact_response_regulator"/>
</dbReference>
<dbReference type="SUPFAM" id="SSF52172">
    <property type="entry name" value="CheY-like"/>
    <property type="match status" value="1"/>
</dbReference>
<dbReference type="Gene3D" id="3.40.50.2300">
    <property type="match status" value="1"/>
</dbReference>
<sequence>MDGVSCSDSGGLYGHLISTPGINMSNTAIISVIDDDESVRIALDGLLRSHGYSVKTYANAFDFLSAFQPGSTACLISDIQMPGMTGIQMHDQLATQGIDVPIIFITGYPGAPPRASATTPEPVAFFPKPFDCAALIACIESVLGRQT</sequence>
<dbReference type="InterPro" id="IPR011006">
    <property type="entry name" value="CheY-like_superfamily"/>
</dbReference>
<dbReference type="HOGENOM" id="CLU_000445_69_8_6"/>
<dbReference type="PATRIC" id="fig|1038922.3.peg.2479"/>
<dbReference type="GO" id="GO:0000160">
    <property type="term" value="P:phosphorelay signal transduction system"/>
    <property type="evidence" value="ECO:0007669"/>
    <property type="project" value="InterPro"/>
</dbReference>
<feature type="domain" description="Response regulatory" evidence="3">
    <location>
        <begin position="29"/>
        <end position="143"/>
    </location>
</feature>
<dbReference type="AlphaFoldDB" id="J2EPU7"/>
<protein>
    <submittedName>
        <fullName evidence="4">Response regulator receiver domain protein</fullName>
    </submittedName>
</protein>
<dbReference type="Pfam" id="PF00072">
    <property type="entry name" value="Response_reg"/>
    <property type="match status" value="1"/>
</dbReference>
<comment type="caution">
    <text evidence="4">The sequence shown here is derived from an EMBL/GenBank/DDBJ whole genome shotgun (WGS) entry which is preliminary data.</text>
</comment>
<dbReference type="SMART" id="SM00448">
    <property type="entry name" value="REC"/>
    <property type="match status" value="1"/>
</dbReference>